<reference evidence="2" key="1">
    <citation type="journal article" date="2020" name="G3 (Bethesda)">
        <title>High-Quality Assemblies for Three Invasive Social Wasps from the &lt;i&gt;Vespula&lt;/i&gt; Genus.</title>
        <authorList>
            <person name="Harrop T.W.R."/>
            <person name="Guhlin J."/>
            <person name="McLaughlin G.M."/>
            <person name="Permina E."/>
            <person name="Stockwell P."/>
            <person name="Gilligan J."/>
            <person name="Le Lec M.F."/>
            <person name="Gruber M.A.M."/>
            <person name="Quinn O."/>
            <person name="Lovegrove M."/>
            <person name="Duncan E.J."/>
            <person name="Remnant E.J."/>
            <person name="Van Eeckhoven J."/>
            <person name="Graham B."/>
            <person name="Knapp R.A."/>
            <person name="Langford K.W."/>
            <person name="Kronenberg Z."/>
            <person name="Press M.O."/>
            <person name="Eacker S.M."/>
            <person name="Wilson-Rankin E.E."/>
            <person name="Purcell J."/>
            <person name="Lester P.J."/>
            <person name="Dearden P.K."/>
        </authorList>
    </citation>
    <scope>NUCLEOTIDE SEQUENCE</scope>
    <source>
        <strain evidence="2">Marl-1</strain>
    </source>
</reference>
<evidence type="ECO:0000313" key="2">
    <source>
        <dbReference type="EMBL" id="KAF7412229.1"/>
    </source>
</evidence>
<accession>A0A834KVV7</accession>
<feature type="compositionally biased region" description="Basic and acidic residues" evidence="1">
    <location>
        <begin position="35"/>
        <end position="44"/>
    </location>
</feature>
<evidence type="ECO:0000313" key="3">
    <source>
        <dbReference type="Proteomes" id="UP000614350"/>
    </source>
</evidence>
<protein>
    <submittedName>
        <fullName evidence="2">Uncharacterized protein</fullName>
    </submittedName>
</protein>
<evidence type="ECO:0000256" key="1">
    <source>
        <dbReference type="SAM" id="MobiDB-lite"/>
    </source>
</evidence>
<keyword evidence="3" id="KW-1185">Reference proteome</keyword>
<name>A0A834KVV7_VESVU</name>
<organism evidence="2 3">
    <name type="scientific">Vespula vulgaris</name>
    <name type="common">Yellow jacket</name>
    <name type="synonym">Wasp</name>
    <dbReference type="NCBI Taxonomy" id="7454"/>
    <lineage>
        <taxon>Eukaryota</taxon>
        <taxon>Metazoa</taxon>
        <taxon>Ecdysozoa</taxon>
        <taxon>Arthropoda</taxon>
        <taxon>Hexapoda</taxon>
        <taxon>Insecta</taxon>
        <taxon>Pterygota</taxon>
        <taxon>Neoptera</taxon>
        <taxon>Endopterygota</taxon>
        <taxon>Hymenoptera</taxon>
        <taxon>Apocrita</taxon>
        <taxon>Aculeata</taxon>
        <taxon>Vespoidea</taxon>
        <taxon>Vespidae</taxon>
        <taxon>Vespinae</taxon>
        <taxon>Vespula</taxon>
    </lineage>
</organism>
<proteinExistence type="predicted"/>
<comment type="caution">
    <text evidence="2">The sequence shown here is derived from an EMBL/GenBank/DDBJ whole genome shotgun (WGS) entry which is preliminary data.</text>
</comment>
<feature type="region of interest" description="Disordered" evidence="1">
    <location>
        <begin position="14"/>
        <end position="44"/>
    </location>
</feature>
<gene>
    <name evidence="2" type="ORF">HZH66_001125</name>
</gene>
<feature type="compositionally biased region" description="Basic residues" evidence="1">
    <location>
        <begin position="17"/>
        <end position="34"/>
    </location>
</feature>
<sequence>MFLIDARKCLLESKSVPRGRRNRRKRNERRRGSKGRADQERPTRDALNNVFQYAASSRCPTGKLVARKSMAFGKEDGGGEERAS</sequence>
<dbReference type="Proteomes" id="UP000614350">
    <property type="component" value="Unassembled WGS sequence"/>
</dbReference>
<dbReference type="EMBL" id="JACSEA010000001">
    <property type="protein sequence ID" value="KAF7412229.1"/>
    <property type="molecule type" value="Genomic_DNA"/>
</dbReference>
<dbReference type="AlphaFoldDB" id="A0A834KVV7"/>